<dbReference type="GO" id="GO:0008168">
    <property type="term" value="F:methyltransferase activity"/>
    <property type="evidence" value="ECO:0007669"/>
    <property type="project" value="UniProtKB-KW"/>
</dbReference>
<dbReference type="InterPro" id="IPR050951">
    <property type="entry name" value="Retrovirus_Pol_polyprotein"/>
</dbReference>
<reference evidence="11 12" key="1">
    <citation type="journal article" date="2015" name="Genome Biol. Evol.">
        <title>Comparative Genomics of a Bacterivorous Green Alga Reveals Evolutionary Causalities and Consequences of Phago-Mixotrophic Mode of Nutrition.</title>
        <authorList>
            <person name="Burns J.A."/>
            <person name="Paasch A."/>
            <person name="Narechania A."/>
            <person name="Kim E."/>
        </authorList>
    </citation>
    <scope>NUCLEOTIDE SEQUENCE [LARGE SCALE GENOMIC DNA]</scope>
    <source>
        <strain evidence="11 12">PLY_AMNH</strain>
    </source>
</reference>
<evidence type="ECO:0000313" key="12">
    <source>
        <dbReference type="Proteomes" id="UP001190700"/>
    </source>
</evidence>
<feature type="domain" description="Reverse transcriptase RNase H-like" evidence="10">
    <location>
        <begin position="712"/>
        <end position="793"/>
    </location>
</feature>
<dbReference type="Proteomes" id="UP001190700">
    <property type="component" value="Unassembled WGS sequence"/>
</dbReference>
<accession>A0AAE0F3E3</accession>
<sequence>MQQAQADLHAKHAQERAALEATNMTHSVSLSPSCNATMALRADHGQVASREVNCAERPVCSPTDVTHRDELLNSPARDLQTLLGEDSPLSPRRVSTRGQPQIGVNGGGGAAISARVATKDIFSRGQVGGSARACPLVNSCGRRPVTPAAMTWQPAWPQVATLSLGVGFTLWHPHFSRQHLLAAWVVFELVRLMAIAFGNYVWHMSPSRAVCWLRWASCTSSYSLQARFFDCCELAFVVVSAIAWVLGLHHFRTGLWSLELSIRALTPRWCYDPLASACAKAHFVVAFSDTGVCAPISWRRPRFALRLRQLESAANWYRASRIVYMTLVLGLISHVSAGGSSRWMHVGWKMLFCMPPARSPASPVHISKNLRFAVLLLCALWLGCASSAGGFREGVAQCVDGREARVQPSWPDPDFTEANWDEMRAIVKRCSYCFANKPQDIKGYHGNAEHATFAIPFEDESKASYQRPRRYSPGEQEIIDIHCTELLEYGFIEPASKHCRHASNVVVTGKKDHLRDGPEELYQRVAKAKFKTTLDATKAFHQIPMATEEDRDKTAFWWGNQLYRYTSMPFGAAGATAEFIRVMDYALRALTHCTVAYVDDIVVYSNTAEQHLKDVEAVLRTLWDAGIRLHSGKSTFGSSTVDFLGFRIGHNTIGAQDAKCKAIQELPKPDDKTGLRSILGMINYYKGLVGEPGGPKYSEIARPLNDLLKKEMDDDGTECICVAISRSLGKTEKQYASFQGEMLAVVWAVRTLRQYLHGVHFTLVTDHSPLTTLMSKADLQGQHLRWAISLQEFDFTVKYRPGPKNENADVPSRYPLATTVDETGARLDRELEEEREVSFMERHEEGFRDLMCRVLAREPSPEDEVNPEAQIFGYCQQRARTELGTGPVRRLFDLHGQEELTCSLGESWDTDYPEPAVRDSCRLATAAWKALDETQPVRGTHSGGSPAVYSEETMEDGKLMVPKKVDTRVVGREFFSEARNEGVICYEPCGGIRYPDLLPLEAICLDALPPNLEDTKLQDLVEAGALSGERWVMICGYPCQDLSPAGKMAGLTGKHSKLFYQAVRVLSILQQLQVQVPPAYVLENVPPLAHRAGTRIREDVFPHIMKVVGEPVSFDAAQAGAYAHRLRAYWSNLFHNQQFETVLSRIKRPEGRVVSDILQQGWKPRTVEDSDCAPYFVANVEGEPMRALPTIMATQNSRAFRPPRMGTVVKDSDHAESGASREVSMEEKARAMGYSASELRMADGLDDTKLSVILLGPGHVPQGHGAVVFGSRSQQKRAAAQS</sequence>
<dbReference type="Gene3D" id="3.30.70.270">
    <property type="match status" value="2"/>
</dbReference>
<keyword evidence="1" id="KW-0489">Methyltransferase</keyword>
<dbReference type="InterPro" id="IPR043502">
    <property type="entry name" value="DNA/RNA_pol_sf"/>
</dbReference>
<dbReference type="Pfam" id="PF00145">
    <property type="entry name" value="DNA_methylase"/>
    <property type="match status" value="1"/>
</dbReference>
<keyword evidence="12" id="KW-1185">Reference proteome</keyword>
<dbReference type="PANTHER" id="PTHR37984">
    <property type="entry name" value="PROTEIN CBG26694"/>
    <property type="match status" value="1"/>
</dbReference>
<evidence type="ECO:0000256" key="6">
    <source>
        <dbReference type="ARBA" id="ARBA00022801"/>
    </source>
</evidence>
<dbReference type="CDD" id="cd01647">
    <property type="entry name" value="RT_LTR"/>
    <property type="match status" value="1"/>
</dbReference>
<feature type="domain" description="Reverse transcriptase" evidence="9">
    <location>
        <begin position="519"/>
        <end position="648"/>
    </location>
</feature>
<keyword evidence="5" id="KW-0255">Endonuclease</keyword>
<keyword evidence="4" id="KW-0540">Nuclease</keyword>
<evidence type="ECO:0000313" key="11">
    <source>
        <dbReference type="EMBL" id="KAK3250014.1"/>
    </source>
</evidence>
<evidence type="ECO:0000259" key="9">
    <source>
        <dbReference type="Pfam" id="PF00078"/>
    </source>
</evidence>
<keyword evidence="7" id="KW-0695">RNA-directed DNA polymerase</keyword>
<dbReference type="PANTHER" id="PTHR37984:SF5">
    <property type="entry name" value="PROTEIN NYNRIN-LIKE"/>
    <property type="match status" value="1"/>
</dbReference>
<evidence type="ECO:0008006" key="13">
    <source>
        <dbReference type="Google" id="ProtNLM"/>
    </source>
</evidence>
<dbReference type="Pfam" id="PF00078">
    <property type="entry name" value="RVT_1"/>
    <property type="match status" value="1"/>
</dbReference>
<organism evidence="11 12">
    <name type="scientific">Cymbomonas tetramitiformis</name>
    <dbReference type="NCBI Taxonomy" id="36881"/>
    <lineage>
        <taxon>Eukaryota</taxon>
        <taxon>Viridiplantae</taxon>
        <taxon>Chlorophyta</taxon>
        <taxon>Pyramimonadophyceae</taxon>
        <taxon>Pyramimonadales</taxon>
        <taxon>Pyramimonadaceae</taxon>
        <taxon>Cymbomonas</taxon>
    </lineage>
</organism>
<dbReference type="GO" id="GO:0016787">
    <property type="term" value="F:hydrolase activity"/>
    <property type="evidence" value="ECO:0007669"/>
    <property type="project" value="UniProtKB-KW"/>
</dbReference>
<dbReference type="GO" id="GO:0004519">
    <property type="term" value="F:endonuclease activity"/>
    <property type="evidence" value="ECO:0007669"/>
    <property type="project" value="UniProtKB-KW"/>
</dbReference>
<gene>
    <name evidence="11" type="ORF">CYMTET_40581</name>
</gene>
<dbReference type="InterPro" id="IPR000477">
    <property type="entry name" value="RT_dom"/>
</dbReference>
<evidence type="ECO:0000256" key="5">
    <source>
        <dbReference type="ARBA" id="ARBA00022759"/>
    </source>
</evidence>
<dbReference type="Gene3D" id="3.40.50.150">
    <property type="entry name" value="Vaccinia Virus protein VP39"/>
    <property type="match status" value="1"/>
</dbReference>
<dbReference type="CDD" id="cd09274">
    <property type="entry name" value="RNase_HI_RT_Ty3"/>
    <property type="match status" value="1"/>
</dbReference>
<dbReference type="InterPro" id="IPR001525">
    <property type="entry name" value="C5_MeTfrase"/>
</dbReference>
<dbReference type="Gene3D" id="3.10.10.10">
    <property type="entry name" value="HIV Type 1 Reverse Transcriptase, subunit A, domain 1"/>
    <property type="match status" value="1"/>
</dbReference>
<keyword evidence="6" id="KW-0378">Hydrolase</keyword>
<evidence type="ECO:0000256" key="3">
    <source>
        <dbReference type="ARBA" id="ARBA00022695"/>
    </source>
</evidence>
<dbReference type="Pfam" id="PF17917">
    <property type="entry name" value="RT_RNaseH"/>
    <property type="match status" value="1"/>
</dbReference>
<evidence type="ECO:0000256" key="4">
    <source>
        <dbReference type="ARBA" id="ARBA00022722"/>
    </source>
</evidence>
<dbReference type="GO" id="GO:0003964">
    <property type="term" value="F:RNA-directed DNA polymerase activity"/>
    <property type="evidence" value="ECO:0007669"/>
    <property type="project" value="UniProtKB-KW"/>
</dbReference>
<evidence type="ECO:0000259" key="10">
    <source>
        <dbReference type="Pfam" id="PF17917"/>
    </source>
</evidence>
<dbReference type="GO" id="GO:0032259">
    <property type="term" value="P:methylation"/>
    <property type="evidence" value="ECO:0007669"/>
    <property type="project" value="UniProtKB-KW"/>
</dbReference>
<dbReference type="SUPFAM" id="SSF53335">
    <property type="entry name" value="S-adenosyl-L-methionine-dependent methyltransferases"/>
    <property type="match status" value="1"/>
</dbReference>
<evidence type="ECO:0000256" key="1">
    <source>
        <dbReference type="ARBA" id="ARBA00022603"/>
    </source>
</evidence>
<dbReference type="SUPFAM" id="SSF56672">
    <property type="entry name" value="DNA/RNA polymerases"/>
    <property type="match status" value="1"/>
</dbReference>
<proteinExistence type="predicted"/>
<comment type="caution">
    <text evidence="11">The sequence shown here is derived from an EMBL/GenBank/DDBJ whole genome shotgun (WGS) entry which is preliminary data.</text>
</comment>
<dbReference type="InterPro" id="IPR041373">
    <property type="entry name" value="RT_RNaseH"/>
</dbReference>
<evidence type="ECO:0000256" key="8">
    <source>
        <dbReference type="SAM" id="MobiDB-lite"/>
    </source>
</evidence>
<dbReference type="EMBL" id="LGRX02026958">
    <property type="protein sequence ID" value="KAK3250014.1"/>
    <property type="molecule type" value="Genomic_DNA"/>
</dbReference>
<protein>
    <recommendedName>
        <fullName evidence="13">Reverse transcriptase</fullName>
    </recommendedName>
</protein>
<name>A0AAE0F3E3_9CHLO</name>
<evidence type="ECO:0000256" key="7">
    <source>
        <dbReference type="ARBA" id="ARBA00022918"/>
    </source>
</evidence>
<evidence type="ECO:0000256" key="2">
    <source>
        <dbReference type="ARBA" id="ARBA00022679"/>
    </source>
</evidence>
<dbReference type="InterPro" id="IPR029063">
    <property type="entry name" value="SAM-dependent_MTases_sf"/>
</dbReference>
<keyword evidence="3" id="KW-0548">Nucleotidyltransferase</keyword>
<dbReference type="InterPro" id="IPR043128">
    <property type="entry name" value="Rev_trsase/Diguanyl_cyclase"/>
</dbReference>
<keyword evidence="2" id="KW-0808">Transferase</keyword>
<feature type="region of interest" description="Disordered" evidence="8">
    <location>
        <begin position="65"/>
        <end position="106"/>
    </location>
</feature>